<dbReference type="PANTHER" id="PTHR10884:SF14">
    <property type="entry name" value="NADH DEHYDROGENASE [UBIQUINONE] IRON-SULFUR PROTEIN 3, MITOCHONDRIAL"/>
    <property type="match status" value="1"/>
</dbReference>
<dbReference type="Pfam" id="PF00329">
    <property type="entry name" value="Complex1_30kDa"/>
    <property type="match status" value="1"/>
</dbReference>
<dbReference type="GeneID" id="800716"/>
<dbReference type="InterPro" id="IPR037232">
    <property type="entry name" value="NADH_quin_OxRdtase_su_C/D-like"/>
</dbReference>
<dbReference type="PANTHER" id="PTHR10884">
    <property type="entry name" value="NADH DEHYDROGENASE UBIQUINONE IRON-SULFUR PROTEIN 3"/>
    <property type="match status" value="1"/>
</dbReference>
<reference evidence="3" key="1">
    <citation type="submission" date="2000-07" db="EMBL/GenBank/DDBJ databases">
        <title>The mitochondrial genome of the supposedly primitive protist, Naegleria gruberi.</title>
        <authorList>
            <person name="Burger G."/>
            <person name="Lang B.F."/>
            <person name="Nerad T.A."/>
            <person name="Gray M.W."/>
        </authorList>
    </citation>
    <scope>NUCLEOTIDE SEQUENCE</scope>
</reference>
<dbReference type="Gene3D" id="3.30.460.80">
    <property type="entry name" value="NADH:ubiquinone oxidoreductase, 30kDa subunit"/>
    <property type="match status" value="1"/>
</dbReference>
<dbReference type="EC" id="1.6.5.3" evidence="3"/>
<dbReference type="GO" id="GO:0008137">
    <property type="term" value="F:NADH dehydrogenase (ubiquinone) activity"/>
    <property type="evidence" value="ECO:0007669"/>
    <property type="project" value="InterPro"/>
</dbReference>
<accession>Q9G8N3</accession>
<comment type="similarity">
    <text evidence="1">Belongs to the complex I 30 kDa subunit family.</text>
</comment>
<dbReference type="EMBL" id="AF288092">
    <property type="protein sequence ID" value="AAG17821.1"/>
    <property type="molecule type" value="Genomic_DNA"/>
</dbReference>
<dbReference type="RefSeq" id="NP_066543.1">
    <property type="nucleotide sequence ID" value="NC_002573.1"/>
</dbReference>
<geneLocation type="mitochondrion" evidence="3"/>
<protein>
    <submittedName>
        <fullName evidence="3">NADH dehydrogenase subunit 9</fullName>
        <ecNumber evidence="3">1.6.5.3</ecNumber>
    </submittedName>
</protein>
<sequence>MSNFNLVSYLFLNIPKLIFSIRKNNNFLFIRSHKLYAIMISYFLYKDMNCQFKSLIDFTCVDYSLNKKRFNLIYHIISIYYHFRVFLKFFIEELESMYSLCYIYPNISWYEREVWDFFGVFFLNNVNLRRILLDYGFVGHPLRKDFPLTGFVELVYSIFYFSVVQKKVNLSQSFRKYETKTVWALN</sequence>
<name>Q9G8N3_NAEGR</name>
<organism evidence="3">
    <name type="scientific">Naegleria gruberi</name>
    <name type="common">Amoeba</name>
    <dbReference type="NCBI Taxonomy" id="5762"/>
    <lineage>
        <taxon>Eukaryota</taxon>
        <taxon>Discoba</taxon>
        <taxon>Heterolobosea</taxon>
        <taxon>Tetramitia</taxon>
        <taxon>Eutetramitia</taxon>
        <taxon>Vahlkampfiidae</taxon>
        <taxon>Naegleria</taxon>
    </lineage>
</organism>
<keyword evidence="3" id="KW-0560">Oxidoreductase</keyword>
<dbReference type="AlphaFoldDB" id="Q9G8N3"/>
<keyword evidence="3" id="KW-0496">Mitochondrion</keyword>
<dbReference type="InterPro" id="IPR001268">
    <property type="entry name" value="NADH_UbQ_OxRdtase_30kDa_su"/>
</dbReference>
<dbReference type="SUPFAM" id="SSF143243">
    <property type="entry name" value="Nqo5-like"/>
    <property type="match status" value="1"/>
</dbReference>
<feature type="domain" description="NADH:ubiquinone oxidoreductase 30kDa subunit" evidence="2">
    <location>
        <begin position="41"/>
        <end position="151"/>
    </location>
</feature>
<gene>
    <name evidence="3" type="primary">nad9</name>
</gene>
<evidence type="ECO:0000259" key="2">
    <source>
        <dbReference type="Pfam" id="PF00329"/>
    </source>
</evidence>
<evidence type="ECO:0000256" key="1">
    <source>
        <dbReference type="ARBA" id="ARBA00007569"/>
    </source>
</evidence>
<dbReference type="GO" id="GO:0016491">
    <property type="term" value="F:oxidoreductase activity"/>
    <property type="evidence" value="ECO:0007669"/>
    <property type="project" value="UniProtKB-KW"/>
</dbReference>
<evidence type="ECO:0000313" key="3">
    <source>
        <dbReference type="EMBL" id="AAG17821.1"/>
    </source>
</evidence>
<proteinExistence type="inferred from homology"/>